<reference evidence="1" key="1">
    <citation type="submission" date="2023-10" db="EMBL/GenBank/DDBJ databases">
        <title>Genome assemblies of two species of porcelain crab, Petrolisthes cinctipes and Petrolisthes manimaculis (Anomura: Porcellanidae).</title>
        <authorList>
            <person name="Angst P."/>
        </authorList>
    </citation>
    <scope>NUCLEOTIDE SEQUENCE</scope>
    <source>
        <strain evidence="1">PB745_01</strain>
        <tissue evidence="1">Gill</tissue>
    </source>
</reference>
<evidence type="ECO:0000313" key="1">
    <source>
        <dbReference type="EMBL" id="KAK3856500.1"/>
    </source>
</evidence>
<protein>
    <submittedName>
        <fullName evidence="1">Uncharacterized protein</fullName>
    </submittedName>
</protein>
<keyword evidence="2" id="KW-1185">Reference proteome</keyword>
<dbReference type="AlphaFoldDB" id="A0AAE1EMW3"/>
<proteinExistence type="predicted"/>
<organism evidence="1 2">
    <name type="scientific">Petrolisthes cinctipes</name>
    <name type="common">Flat porcelain crab</name>
    <dbReference type="NCBI Taxonomy" id="88211"/>
    <lineage>
        <taxon>Eukaryota</taxon>
        <taxon>Metazoa</taxon>
        <taxon>Ecdysozoa</taxon>
        <taxon>Arthropoda</taxon>
        <taxon>Crustacea</taxon>
        <taxon>Multicrustacea</taxon>
        <taxon>Malacostraca</taxon>
        <taxon>Eumalacostraca</taxon>
        <taxon>Eucarida</taxon>
        <taxon>Decapoda</taxon>
        <taxon>Pleocyemata</taxon>
        <taxon>Anomura</taxon>
        <taxon>Galatheoidea</taxon>
        <taxon>Porcellanidae</taxon>
        <taxon>Petrolisthes</taxon>
    </lineage>
</organism>
<dbReference type="EMBL" id="JAWQEG010005865">
    <property type="protein sequence ID" value="KAK3856500.1"/>
    <property type="molecule type" value="Genomic_DNA"/>
</dbReference>
<accession>A0AAE1EMW3</accession>
<gene>
    <name evidence="1" type="ORF">Pcinc_037182</name>
</gene>
<dbReference type="Proteomes" id="UP001286313">
    <property type="component" value="Unassembled WGS sequence"/>
</dbReference>
<comment type="caution">
    <text evidence="1">The sequence shown here is derived from an EMBL/GenBank/DDBJ whole genome shotgun (WGS) entry which is preliminary data.</text>
</comment>
<evidence type="ECO:0000313" key="2">
    <source>
        <dbReference type="Proteomes" id="UP001286313"/>
    </source>
</evidence>
<sequence length="87" mass="10028">MMKGVKVEVEMVMKVVKSEKMKGEEMMKMKMVKVVIEMVNGGIDDEGGDRDGEWEEMMKMMKVVIQMVNGVIEMVKVVIEMVNGRRR</sequence>
<name>A0AAE1EMW3_PETCI</name>